<feature type="transmembrane region" description="Helical" evidence="5">
    <location>
        <begin position="325"/>
        <end position="348"/>
    </location>
</feature>
<dbReference type="Pfam" id="PF25954">
    <property type="entry name" value="Beta-barrel_RND_2"/>
    <property type="match status" value="1"/>
</dbReference>
<dbReference type="PANTHER" id="PTHR32347:SF23">
    <property type="entry name" value="BLL5650 PROTEIN"/>
    <property type="match status" value="1"/>
</dbReference>
<feature type="transmembrane region" description="Helical" evidence="5">
    <location>
        <begin position="285"/>
        <end position="305"/>
    </location>
</feature>
<feature type="domain" description="CusB-like beta-barrel" evidence="7">
    <location>
        <begin position="877"/>
        <end position="948"/>
    </location>
</feature>
<feature type="transmembrane region" description="Helical" evidence="5">
    <location>
        <begin position="486"/>
        <end position="508"/>
    </location>
</feature>
<dbReference type="SUPFAM" id="SSF111369">
    <property type="entry name" value="HlyD-like secretion proteins"/>
    <property type="match status" value="1"/>
</dbReference>
<keyword evidence="5" id="KW-0472">Membrane</keyword>
<feature type="transmembrane region" description="Helical" evidence="5">
    <location>
        <begin position="520"/>
        <end position="538"/>
    </location>
</feature>
<keyword evidence="5" id="KW-1133">Transmembrane helix</keyword>
<dbReference type="Gene3D" id="2.40.50.100">
    <property type="match status" value="1"/>
</dbReference>
<proteinExistence type="predicted"/>
<sequence length="977" mass="107086">MPSRDAAIKSEGVKQKTYRITAKVTVSNRGGSDTENAVAFVKHTESGRLFRLGKEEYFLLSQLDAGQTPDEVAADFHAEFGKIVRADIVERFARQMLGAGILQEIDEVVVERIKVDDAVEVADTAEVVDEASDEDELDPENGDDDVDDEPEDNGGRDYDEMRDLEDLVFNDDAGPKDAPSNNETSKVRRLNAAIGAANRKAQQKSTEGTSQKDEPSDQTQSAANTGPGEASPKVEAAPIADPEVANRKVKFQRDAGVDGKTSPPGMLRLFDPTGMLRVLSDTFGWWRHISWLLYPLVIFAMLVVFNRLAEFGLGMAMTSRTVSRIAFIVVSLFTVNLFTRLVTAVVAHRKGAEVRHFGLTFILFFFPRFAIDLSGVQKLDREGKLAVYSSTMKARLFLFATATIIWAATRRSATVIPDLAMIVEQISFLTFLLTAFPLLQGDGYKWISTYFNQPFLRQRSYYYVFGTSKKIAQHLPDPTKGEKWAFALYAIGSALVSGLLISLLVIYVSTGLEGRFGGTGLVMFFGLLVLIAVWLSVMKSGQQEARKKAMKSAMADRMAERKAEGGQGAGMGMGAGGGMGMGLGGGNPGRALVPVASAASQGTALAKRKLTDVGRPRPAVKPLAGIYADNAASQRRSRWVTRLFMVVALTGLAYVALRPYSYEVGGDFAILPDMRTEVNARVAGELVEIFVDEGDVVQEGDLVARLSDWQPKRQVASAKAELAKAEARLQKLQDGATEEEIQVAREQVGRAEASIPFLKSQAERAETLLERKTISDADAERYQSQYITGLQDLRSAEANLAKVVAPATETDIIIAEAEVEKLRSELDFHIGALNSVEIEAPVAGRVVSENVSLMRGKFLDAGELFIEIENHEVARAEVKISETDIGLVQIGDTVRLKAWASSNGERDGTVISIAPVAETEEFGRVLRVKTQFNNEEGFFRPGMTGFAKIEGGDMKVWQAFTRLFDRFFRIEVWGWIP</sequence>
<feature type="coiled-coil region" evidence="3">
    <location>
        <begin position="715"/>
        <end position="742"/>
    </location>
</feature>
<feature type="transmembrane region" description="Helical" evidence="5">
    <location>
        <begin position="385"/>
        <end position="407"/>
    </location>
</feature>
<dbReference type="AlphaFoldDB" id="A0A238JY34"/>
<dbReference type="InterPro" id="IPR050465">
    <property type="entry name" value="UPF0194_transport"/>
</dbReference>
<organism evidence="8 9">
    <name type="scientific">Actibacterium lipolyticum</name>
    <dbReference type="NCBI Taxonomy" id="1524263"/>
    <lineage>
        <taxon>Bacteria</taxon>
        <taxon>Pseudomonadati</taxon>
        <taxon>Pseudomonadota</taxon>
        <taxon>Alphaproteobacteria</taxon>
        <taxon>Rhodobacterales</taxon>
        <taxon>Roseobacteraceae</taxon>
        <taxon>Actibacterium</taxon>
    </lineage>
</organism>
<evidence type="ECO:0000256" key="2">
    <source>
        <dbReference type="ARBA" id="ARBA00023054"/>
    </source>
</evidence>
<gene>
    <name evidence="8" type="ORF">COL8621_01471</name>
</gene>
<evidence type="ECO:0000256" key="1">
    <source>
        <dbReference type="ARBA" id="ARBA00004196"/>
    </source>
</evidence>
<evidence type="ECO:0000259" key="7">
    <source>
        <dbReference type="Pfam" id="PF25954"/>
    </source>
</evidence>
<dbReference type="InterPro" id="IPR059052">
    <property type="entry name" value="HH_YbhG-like"/>
</dbReference>
<name>A0A238JY34_9RHOB</name>
<evidence type="ECO:0000256" key="5">
    <source>
        <dbReference type="SAM" id="Phobius"/>
    </source>
</evidence>
<keyword evidence="9" id="KW-1185">Reference proteome</keyword>
<evidence type="ECO:0000259" key="6">
    <source>
        <dbReference type="Pfam" id="PF25881"/>
    </source>
</evidence>
<comment type="subcellular location">
    <subcellularLocation>
        <location evidence="1">Cell envelope</location>
    </subcellularLocation>
</comment>
<dbReference type="Pfam" id="PF25881">
    <property type="entry name" value="HH_YBHG"/>
    <property type="match status" value="1"/>
</dbReference>
<dbReference type="Proteomes" id="UP000202922">
    <property type="component" value="Unassembled WGS sequence"/>
</dbReference>
<protein>
    <submittedName>
        <fullName evidence="8">Putative efflux pump membrane fusion protein</fullName>
    </submittedName>
</protein>
<dbReference type="InterPro" id="IPR058792">
    <property type="entry name" value="Beta-barrel_RND_2"/>
</dbReference>
<dbReference type="EMBL" id="FXYE01000001">
    <property type="protein sequence ID" value="SMX34752.1"/>
    <property type="molecule type" value="Genomic_DNA"/>
</dbReference>
<evidence type="ECO:0000313" key="8">
    <source>
        <dbReference type="EMBL" id="SMX34752.1"/>
    </source>
</evidence>
<feature type="region of interest" description="Disordered" evidence="4">
    <location>
        <begin position="124"/>
        <end position="159"/>
    </location>
</feature>
<evidence type="ECO:0000256" key="4">
    <source>
        <dbReference type="SAM" id="MobiDB-lite"/>
    </source>
</evidence>
<feature type="transmembrane region" description="Helical" evidence="5">
    <location>
        <begin position="354"/>
        <end position="373"/>
    </location>
</feature>
<keyword evidence="5" id="KW-0812">Transmembrane</keyword>
<feature type="transmembrane region" description="Helical" evidence="5">
    <location>
        <begin position="639"/>
        <end position="657"/>
    </location>
</feature>
<reference evidence="9" key="1">
    <citation type="submission" date="2017-05" db="EMBL/GenBank/DDBJ databases">
        <authorList>
            <person name="Rodrigo-Torres L."/>
            <person name="Arahal R. D."/>
            <person name="Lucena T."/>
        </authorList>
    </citation>
    <scope>NUCLEOTIDE SEQUENCE [LARGE SCALE GENOMIC DNA]</scope>
    <source>
        <strain evidence="9">CECT 8621</strain>
    </source>
</reference>
<keyword evidence="2 3" id="KW-0175">Coiled coil</keyword>
<dbReference type="Gene3D" id="2.40.30.170">
    <property type="match status" value="1"/>
</dbReference>
<accession>A0A238JY34</accession>
<feature type="region of interest" description="Disordered" evidence="4">
    <location>
        <begin position="196"/>
        <end position="242"/>
    </location>
</feature>
<dbReference type="RefSeq" id="WP_093966578.1">
    <property type="nucleotide sequence ID" value="NZ_FXYE01000001.1"/>
</dbReference>
<evidence type="ECO:0000313" key="9">
    <source>
        <dbReference type="Proteomes" id="UP000202922"/>
    </source>
</evidence>
<dbReference type="OrthoDB" id="9806939at2"/>
<evidence type="ECO:0000256" key="3">
    <source>
        <dbReference type="SAM" id="Coils"/>
    </source>
</evidence>
<feature type="domain" description="YbhG-like alpha-helical hairpin" evidence="6">
    <location>
        <begin position="713"/>
        <end position="826"/>
    </location>
</feature>
<feature type="compositionally biased region" description="Acidic residues" evidence="4">
    <location>
        <begin position="126"/>
        <end position="152"/>
    </location>
</feature>
<dbReference type="PANTHER" id="PTHR32347">
    <property type="entry name" value="EFFLUX SYSTEM COMPONENT YKNX-RELATED"/>
    <property type="match status" value="1"/>
</dbReference>
<dbReference type="GO" id="GO:0030313">
    <property type="term" value="C:cell envelope"/>
    <property type="evidence" value="ECO:0007669"/>
    <property type="project" value="UniProtKB-SubCell"/>
</dbReference>